<feature type="chain" id="PRO_5040297576" description="RING-CH-type domain-containing protein" evidence="6">
    <location>
        <begin position="17"/>
        <end position="606"/>
    </location>
</feature>
<protein>
    <recommendedName>
        <fullName evidence="11">RING-CH-type domain-containing protein</fullName>
    </recommendedName>
</protein>
<feature type="transmembrane region" description="Helical" evidence="5">
    <location>
        <begin position="295"/>
        <end position="314"/>
    </location>
</feature>
<dbReference type="Pfam" id="PF12906">
    <property type="entry name" value="RINGv"/>
    <property type="match status" value="1"/>
</dbReference>
<feature type="transmembrane region" description="Helical" evidence="5">
    <location>
        <begin position="505"/>
        <end position="526"/>
    </location>
</feature>
<keyword evidence="5" id="KW-0472">Membrane</keyword>
<name>A0A9P0KHM4_ACAOB</name>
<feature type="transmembrane region" description="Helical" evidence="5">
    <location>
        <begin position="104"/>
        <end position="122"/>
    </location>
</feature>
<feature type="domain" description="RING-CH-type" evidence="8">
    <location>
        <begin position="396"/>
        <end position="462"/>
    </location>
</feature>
<keyword evidence="5" id="KW-1133">Transmembrane helix</keyword>
<evidence type="ECO:0000256" key="4">
    <source>
        <dbReference type="PROSITE-ProRule" id="PRU00175"/>
    </source>
</evidence>
<keyword evidence="3" id="KW-0862">Zinc</keyword>
<dbReference type="Gene3D" id="2.10.25.10">
    <property type="entry name" value="Laminin"/>
    <property type="match status" value="1"/>
</dbReference>
<evidence type="ECO:0000256" key="6">
    <source>
        <dbReference type="SAM" id="SignalP"/>
    </source>
</evidence>
<feature type="transmembrane region" description="Helical" evidence="5">
    <location>
        <begin position="62"/>
        <end position="83"/>
    </location>
</feature>
<keyword evidence="5" id="KW-0812">Transmembrane</keyword>
<dbReference type="PANTHER" id="PTHR20893:SF2">
    <property type="entry name" value="LD08641P"/>
    <property type="match status" value="1"/>
</dbReference>
<feature type="domain" description="RING-type" evidence="7">
    <location>
        <begin position="404"/>
        <end position="456"/>
    </location>
</feature>
<dbReference type="CDD" id="cd16495">
    <property type="entry name" value="RING_CH-C4HC3_MARCH"/>
    <property type="match status" value="1"/>
</dbReference>
<keyword evidence="6" id="KW-0732">Signal</keyword>
<evidence type="ECO:0000259" key="7">
    <source>
        <dbReference type="PROSITE" id="PS50089"/>
    </source>
</evidence>
<keyword evidence="10" id="KW-1185">Reference proteome</keyword>
<dbReference type="InterPro" id="IPR001841">
    <property type="entry name" value="Znf_RING"/>
</dbReference>
<feature type="transmembrane region" description="Helical" evidence="5">
    <location>
        <begin position="169"/>
        <end position="190"/>
    </location>
</feature>
<dbReference type="PROSITE" id="PS51292">
    <property type="entry name" value="ZF_RING_CH"/>
    <property type="match status" value="1"/>
</dbReference>
<dbReference type="Gene3D" id="3.30.40.10">
    <property type="entry name" value="Zinc/RING finger domain, C3HC4 (zinc finger)"/>
    <property type="match status" value="1"/>
</dbReference>
<evidence type="ECO:0000256" key="3">
    <source>
        <dbReference type="ARBA" id="ARBA00022833"/>
    </source>
</evidence>
<evidence type="ECO:0000256" key="1">
    <source>
        <dbReference type="ARBA" id="ARBA00022723"/>
    </source>
</evidence>
<sequence>MLQLRHLLVMSRLGTGGTGVGTGSCTLDCSGRGECHNGTCMCDIRFTGELCDGPNLPYHAGIGGVFCVIGLVCAVQLVMCIVSEYTRLKAPTWLKACKVTTQKLIYFVMCIASLLRGAYFIFPESFERGWSSSLLSAYYPLLMSSASLIVCFWAEVFHLQGISWERPQFLSKSFLGFITFNIISYSLLFAEFITTQLASPPPDDPSFYHHLFNGCYAVLMFIVVVFFLIYGVEVYFKVRGGFVTKPLQLASGGVVGGVGSGGENTINEVQPLRADAAADFPKAYINVSQLHQSRIGLLSQAFMLIIIAGFLFSETLSEFWKTKVPINSRNLHDIIFRVVEIGVTLWFPAVLWNCMQPSELWILNPRKLLAKLDQPKGQGECTVDGATLPKVDTDDEAFLDKRECWICYDNDKKEPLIQPCDCTGDVSSVHHECLRRWLMESASTSSTDQLRCAVCRCAYDVRTGAQLKWERGFTARHWLGTACVATCMCSAVAGAWIVIQMYENSYARMASAGGALLVVYICIRFLGQNTLSAYQRAKIAALDINGHVKTISEDVNIGNTAVAEQPAQQATRYRRSLNAIILDQTIGLVLPRICYAGLIADQICYM</sequence>
<evidence type="ECO:0000313" key="10">
    <source>
        <dbReference type="Proteomes" id="UP001152888"/>
    </source>
</evidence>
<feature type="transmembrane region" description="Helical" evidence="5">
    <location>
        <begin position="478"/>
        <end position="499"/>
    </location>
</feature>
<evidence type="ECO:0000313" key="9">
    <source>
        <dbReference type="EMBL" id="CAH1974935.1"/>
    </source>
</evidence>
<evidence type="ECO:0008006" key="11">
    <source>
        <dbReference type="Google" id="ProtNLM"/>
    </source>
</evidence>
<keyword evidence="2 4" id="KW-0863">Zinc-finger</keyword>
<keyword evidence="1" id="KW-0479">Metal-binding</keyword>
<dbReference type="Proteomes" id="UP001152888">
    <property type="component" value="Unassembled WGS sequence"/>
</dbReference>
<evidence type="ECO:0000259" key="8">
    <source>
        <dbReference type="PROSITE" id="PS51292"/>
    </source>
</evidence>
<dbReference type="SMART" id="SM00744">
    <property type="entry name" value="RINGv"/>
    <property type="match status" value="1"/>
</dbReference>
<evidence type="ECO:0000256" key="5">
    <source>
        <dbReference type="SAM" id="Phobius"/>
    </source>
</evidence>
<dbReference type="InterPro" id="IPR011016">
    <property type="entry name" value="Znf_RING-CH"/>
</dbReference>
<dbReference type="OrthoDB" id="2154780at2759"/>
<dbReference type="GO" id="GO:0008270">
    <property type="term" value="F:zinc ion binding"/>
    <property type="evidence" value="ECO:0007669"/>
    <property type="project" value="UniProtKB-KW"/>
</dbReference>
<feature type="signal peptide" evidence="6">
    <location>
        <begin position="1"/>
        <end position="16"/>
    </location>
</feature>
<dbReference type="SUPFAM" id="SSF57850">
    <property type="entry name" value="RING/U-box"/>
    <property type="match status" value="1"/>
</dbReference>
<feature type="transmembrane region" description="Helical" evidence="5">
    <location>
        <begin position="210"/>
        <end position="232"/>
    </location>
</feature>
<proteinExistence type="predicted"/>
<dbReference type="PANTHER" id="PTHR20893">
    <property type="entry name" value="LD08641P"/>
    <property type="match status" value="1"/>
</dbReference>
<dbReference type="InterPro" id="IPR013083">
    <property type="entry name" value="Znf_RING/FYVE/PHD"/>
</dbReference>
<accession>A0A9P0KHM4</accession>
<dbReference type="AlphaFoldDB" id="A0A9P0KHM4"/>
<reference evidence="9" key="1">
    <citation type="submission" date="2022-03" db="EMBL/GenBank/DDBJ databases">
        <authorList>
            <person name="Sayadi A."/>
        </authorList>
    </citation>
    <scope>NUCLEOTIDE SEQUENCE</scope>
</reference>
<dbReference type="EMBL" id="CAKOFQ010006830">
    <property type="protein sequence ID" value="CAH1974935.1"/>
    <property type="molecule type" value="Genomic_DNA"/>
</dbReference>
<evidence type="ECO:0000256" key="2">
    <source>
        <dbReference type="ARBA" id="ARBA00022771"/>
    </source>
</evidence>
<gene>
    <name evidence="9" type="ORF">ACAOBT_LOCUS11364</name>
</gene>
<comment type="caution">
    <text evidence="9">The sequence shown here is derived from an EMBL/GenBank/DDBJ whole genome shotgun (WGS) entry which is preliminary data.</text>
</comment>
<feature type="transmembrane region" description="Helical" evidence="5">
    <location>
        <begin position="137"/>
        <end position="157"/>
    </location>
</feature>
<feature type="transmembrane region" description="Helical" evidence="5">
    <location>
        <begin position="334"/>
        <end position="354"/>
    </location>
</feature>
<dbReference type="PROSITE" id="PS50089">
    <property type="entry name" value="ZF_RING_2"/>
    <property type="match status" value="1"/>
</dbReference>
<organism evidence="9 10">
    <name type="scientific">Acanthoscelides obtectus</name>
    <name type="common">Bean weevil</name>
    <name type="synonym">Bruchus obtectus</name>
    <dbReference type="NCBI Taxonomy" id="200917"/>
    <lineage>
        <taxon>Eukaryota</taxon>
        <taxon>Metazoa</taxon>
        <taxon>Ecdysozoa</taxon>
        <taxon>Arthropoda</taxon>
        <taxon>Hexapoda</taxon>
        <taxon>Insecta</taxon>
        <taxon>Pterygota</taxon>
        <taxon>Neoptera</taxon>
        <taxon>Endopterygota</taxon>
        <taxon>Coleoptera</taxon>
        <taxon>Polyphaga</taxon>
        <taxon>Cucujiformia</taxon>
        <taxon>Chrysomeloidea</taxon>
        <taxon>Chrysomelidae</taxon>
        <taxon>Bruchinae</taxon>
        <taxon>Bruchini</taxon>
        <taxon>Acanthoscelides</taxon>
    </lineage>
</organism>
<dbReference type="PROSITE" id="PS51257">
    <property type="entry name" value="PROKAR_LIPOPROTEIN"/>
    <property type="match status" value="1"/>
</dbReference>